<reference evidence="1" key="3">
    <citation type="submission" date="2022-06" db="UniProtKB">
        <authorList>
            <consortium name="EnsemblPlants"/>
        </authorList>
    </citation>
    <scope>IDENTIFICATION</scope>
</reference>
<reference evidence="1" key="2">
    <citation type="submission" date="2018-03" db="EMBL/GenBank/DDBJ databases">
        <title>The Triticum urartu genome reveals the dynamic nature of wheat genome evolution.</title>
        <authorList>
            <person name="Ling H."/>
            <person name="Ma B."/>
            <person name="Shi X."/>
            <person name="Liu H."/>
            <person name="Dong L."/>
            <person name="Sun H."/>
            <person name="Cao Y."/>
            <person name="Gao Q."/>
            <person name="Zheng S."/>
            <person name="Li Y."/>
            <person name="Yu Y."/>
            <person name="Du H."/>
            <person name="Qi M."/>
            <person name="Li Y."/>
            <person name="Yu H."/>
            <person name="Cui Y."/>
            <person name="Wang N."/>
            <person name="Chen C."/>
            <person name="Wu H."/>
            <person name="Zhao Y."/>
            <person name="Zhang J."/>
            <person name="Li Y."/>
            <person name="Zhou W."/>
            <person name="Zhang B."/>
            <person name="Hu W."/>
            <person name="Eijk M."/>
            <person name="Tang J."/>
            <person name="Witsenboer H."/>
            <person name="Zhao S."/>
            <person name="Li Z."/>
            <person name="Zhang A."/>
            <person name="Wang D."/>
            <person name="Liang C."/>
        </authorList>
    </citation>
    <scope>NUCLEOTIDE SEQUENCE [LARGE SCALE GENOMIC DNA]</scope>
    <source>
        <strain evidence="1">cv. G1812</strain>
    </source>
</reference>
<proteinExistence type="predicted"/>
<dbReference type="Proteomes" id="UP000015106">
    <property type="component" value="Chromosome 2"/>
</dbReference>
<dbReference type="EnsemblPlants" id="TuG1812G0200004582.01.T01">
    <property type="protein sequence ID" value="TuG1812G0200004582.01.T01"/>
    <property type="gene ID" value="TuG1812G0200004582.01"/>
</dbReference>
<name>A0A8R7PIY1_TRIUA</name>
<reference evidence="2" key="1">
    <citation type="journal article" date="2013" name="Nature">
        <title>Draft genome of the wheat A-genome progenitor Triticum urartu.</title>
        <authorList>
            <person name="Ling H.Q."/>
            <person name="Zhao S."/>
            <person name="Liu D."/>
            <person name="Wang J."/>
            <person name="Sun H."/>
            <person name="Zhang C."/>
            <person name="Fan H."/>
            <person name="Li D."/>
            <person name="Dong L."/>
            <person name="Tao Y."/>
            <person name="Gao C."/>
            <person name="Wu H."/>
            <person name="Li Y."/>
            <person name="Cui Y."/>
            <person name="Guo X."/>
            <person name="Zheng S."/>
            <person name="Wang B."/>
            <person name="Yu K."/>
            <person name="Liang Q."/>
            <person name="Yang W."/>
            <person name="Lou X."/>
            <person name="Chen J."/>
            <person name="Feng M."/>
            <person name="Jian J."/>
            <person name="Zhang X."/>
            <person name="Luo G."/>
            <person name="Jiang Y."/>
            <person name="Liu J."/>
            <person name="Wang Z."/>
            <person name="Sha Y."/>
            <person name="Zhang B."/>
            <person name="Wu H."/>
            <person name="Tang D."/>
            <person name="Shen Q."/>
            <person name="Xue P."/>
            <person name="Zou S."/>
            <person name="Wang X."/>
            <person name="Liu X."/>
            <person name="Wang F."/>
            <person name="Yang Y."/>
            <person name="An X."/>
            <person name="Dong Z."/>
            <person name="Zhang K."/>
            <person name="Zhang X."/>
            <person name="Luo M.C."/>
            <person name="Dvorak J."/>
            <person name="Tong Y."/>
            <person name="Wang J."/>
            <person name="Yang H."/>
            <person name="Li Z."/>
            <person name="Wang D."/>
            <person name="Zhang A."/>
            <person name="Wang J."/>
        </authorList>
    </citation>
    <scope>NUCLEOTIDE SEQUENCE</scope>
    <source>
        <strain evidence="2">cv. G1812</strain>
    </source>
</reference>
<organism evidence="1 2">
    <name type="scientific">Triticum urartu</name>
    <name type="common">Red wild einkorn</name>
    <name type="synonym">Crithodium urartu</name>
    <dbReference type="NCBI Taxonomy" id="4572"/>
    <lineage>
        <taxon>Eukaryota</taxon>
        <taxon>Viridiplantae</taxon>
        <taxon>Streptophyta</taxon>
        <taxon>Embryophyta</taxon>
        <taxon>Tracheophyta</taxon>
        <taxon>Spermatophyta</taxon>
        <taxon>Magnoliopsida</taxon>
        <taxon>Liliopsida</taxon>
        <taxon>Poales</taxon>
        <taxon>Poaceae</taxon>
        <taxon>BOP clade</taxon>
        <taxon>Pooideae</taxon>
        <taxon>Triticodae</taxon>
        <taxon>Triticeae</taxon>
        <taxon>Triticinae</taxon>
        <taxon>Triticum</taxon>
    </lineage>
</organism>
<keyword evidence="2" id="KW-1185">Reference proteome</keyword>
<accession>A0A8R7PIY1</accession>
<evidence type="ECO:0000313" key="1">
    <source>
        <dbReference type="EnsemblPlants" id="TuG1812G0200004582.01.T01"/>
    </source>
</evidence>
<sequence length="56" mass="6147">MSTPTSSRLTRTPAEANCHVIVDATDKMQLTTRYCIDVCTHSSICLINSPVLLPQL</sequence>
<evidence type="ECO:0000313" key="2">
    <source>
        <dbReference type="Proteomes" id="UP000015106"/>
    </source>
</evidence>
<dbReference type="Gramene" id="TuG1812G0200004582.01.T01">
    <property type="protein sequence ID" value="TuG1812G0200004582.01.T01"/>
    <property type="gene ID" value="TuG1812G0200004582.01"/>
</dbReference>
<protein>
    <submittedName>
        <fullName evidence="1">Uncharacterized protein</fullName>
    </submittedName>
</protein>
<dbReference type="AlphaFoldDB" id="A0A8R7PIY1"/>